<proteinExistence type="predicted"/>
<evidence type="ECO:0000313" key="3">
    <source>
        <dbReference type="Proteomes" id="UP000886998"/>
    </source>
</evidence>
<comment type="caution">
    <text evidence="2">The sequence shown here is derived from an EMBL/GenBank/DDBJ whole genome shotgun (WGS) entry which is preliminary data.</text>
</comment>
<protein>
    <submittedName>
        <fullName evidence="2">Uncharacterized protein</fullName>
    </submittedName>
</protein>
<feature type="region of interest" description="Disordered" evidence="1">
    <location>
        <begin position="121"/>
        <end position="146"/>
    </location>
</feature>
<name>A0A8X7C322_9ARAC</name>
<reference evidence="2" key="1">
    <citation type="submission" date="2020-08" db="EMBL/GenBank/DDBJ databases">
        <title>Multicomponent nature underlies the extraordinary mechanical properties of spider dragline silk.</title>
        <authorList>
            <person name="Kono N."/>
            <person name="Nakamura H."/>
            <person name="Mori M."/>
            <person name="Yoshida Y."/>
            <person name="Ohtoshi R."/>
            <person name="Malay A.D."/>
            <person name="Moran D.A.P."/>
            <person name="Tomita M."/>
            <person name="Numata K."/>
            <person name="Arakawa K."/>
        </authorList>
    </citation>
    <scope>NUCLEOTIDE SEQUENCE</scope>
</reference>
<organism evidence="2 3">
    <name type="scientific">Trichonephila inaurata madagascariensis</name>
    <dbReference type="NCBI Taxonomy" id="2747483"/>
    <lineage>
        <taxon>Eukaryota</taxon>
        <taxon>Metazoa</taxon>
        <taxon>Ecdysozoa</taxon>
        <taxon>Arthropoda</taxon>
        <taxon>Chelicerata</taxon>
        <taxon>Arachnida</taxon>
        <taxon>Araneae</taxon>
        <taxon>Araneomorphae</taxon>
        <taxon>Entelegynae</taxon>
        <taxon>Araneoidea</taxon>
        <taxon>Nephilidae</taxon>
        <taxon>Trichonephila</taxon>
        <taxon>Trichonephila inaurata</taxon>
    </lineage>
</organism>
<dbReference type="Proteomes" id="UP000886998">
    <property type="component" value="Unassembled WGS sequence"/>
</dbReference>
<sequence length="146" mass="17268">MLSWGSVLNTFMTINGIPTHNDSVHSYFLKVLFSQVVPELRYKTDCRADYKFIIQCRFVHKSQRCKMNLEVHLLYHIPAKLKVYSEEWVERFNRMPMILRDTAEEFETSICYLTNLGCSSEKSKLESESEFREVSKRRKGFPGNKE</sequence>
<evidence type="ECO:0000256" key="1">
    <source>
        <dbReference type="SAM" id="MobiDB-lite"/>
    </source>
</evidence>
<dbReference type="AlphaFoldDB" id="A0A8X7C322"/>
<gene>
    <name evidence="2" type="ORF">TNIN_249491</name>
</gene>
<evidence type="ECO:0000313" key="2">
    <source>
        <dbReference type="EMBL" id="GFY51962.1"/>
    </source>
</evidence>
<dbReference type="EMBL" id="BMAV01008397">
    <property type="protein sequence ID" value="GFY51962.1"/>
    <property type="molecule type" value="Genomic_DNA"/>
</dbReference>
<feature type="compositionally biased region" description="Basic and acidic residues" evidence="1">
    <location>
        <begin position="121"/>
        <end position="134"/>
    </location>
</feature>
<keyword evidence="3" id="KW-1185">Reference proteome</keyword>
<accession>A0A8X7C322</accession>